<dbReference type="PANTHER" id="PTHR43664">
    <property type="entry name" value="MONOAMINE OXIDASE-RELATED"/>
    <property type="match status" value="1"/>
</dbReference>
<dbReference type="AlphaFoldDB" id="A0A9W7BXE8"/>
<evidence type="ECO:0000313" key="2">
    <source>
        <dbReference type="Proteomes" id="UP001165160"/>
    </source>
</evidence>
<protein>
    <submittedName>
        <fullName evidence="1">Uncharacterized protein</fullName>
    </submittedName>
</protein>
<dbReference type="SUPFAM" id="SSF54637">
    <property type="entry name" value="Thioesterase/thiol ester dehydrase-isomerase"/>
    <property type="match status" value="2"/>
</dbReference>
<keyword evidence="2" id="KW-1185">Reference proteome</keyword>
<organism evidence="1 2">
    <name type="scientific">Triparma verrucosa</name>
    <dbReference type="NCBI Taxonomy" id="1606542"/>
    <lineage>
        <taxon>Eukaryota</taxon>
        <taxon>Sar</taxon>
        <taxon>Stramenopiles</taxon>
        <taxon>Ochrophyta</taxon>
        <taxon>Bolidophyceae</taxon>
        <taxon>Parmales</taxon>
        <taxon>Triparmaceae</taxon>
        <taxon>Triparma</taxon>
    </lineage>
</organism>
<sequence>MSLLRVANRLNGRLHFQGAFRSMSSGSKFYEAGALPSSSSSARGEVIDLAVNLQSTRPGDLIEVPYELTVSSSFTEFWHSAFYCHDRINTSTPFARKLGLQDQVLPFSLMLFLTGSMSHADAAKVQVGFNNAYYHWPGFAGDTFTKKFQVKNIRNTSDGEHSVITFKCELINQRGRVCMSADKTMMFEFASLAPSNVSLPSNEELDTHRFKNHLLSKAEVLGELGSHSLTPLRPHQLIVHTMCRALSLTQSQQLASLARLTHERHFDSKKFEPTTEMFVPGGLVLGLAMSASARDLHEILHEEVIDVAYVNNCHPGDVVSAITYIKSLDENISGDMESLLVSTIGFKNVSASEVEGLDFPVELFEPGMTTRDVEKICEEKLPLLSKKIVVKAERRIVRQASRSEAFLL</sequence>
<dbReference type="Proteomes" id="UP001165160">
    <property type="component" value="Unassembled WGS sequence"/>
</dbReference>
<proteinExistence type="predicted"/>
<dbReference type="Gene3D" id="3.10.129.10">
    <property type="entry name" value="Hotdog Thioesterase"/>
    <property type="match status" value="1"/>
</dbReference>
<gene>
    <name evidence="1" type="ORF">TrVE_jg3252</name>
</gene>
<dbReference type="InterPro" id="IPR052342">
    <property type="entry name" value="MCH/BMMD"/>
</dbReference>
<dbReference type="InterPro" id="IPR029069">
    <property type="entry name" value="HotDog_dom_sf"/>
</dbReference>
<dbReference type="PANTHER" id="PTHR43664:SF1">
    <property type="entry name" value="BETA-METHYLMALYL-COA DEHYDRATASE"/>
    <property type="match status" value="1"/>
</dbReference>
<evidence type="ECO:0000313" key="1">
    <source>
        <dbReference type="EMBL" id="GMH94478.1"/>
    </source>
</evidence>
<comment type="caution">
    <text evidence="1">The sequence shown here is derived from an EMBL/GenBank/DDBJ whole genome shotgun (WGS) entry which is preliminary data.</text>
</comment>
<dbReference type="EMBL" id="BRXX01000155">
    <property type="protein sequence ID" value="GMH94478.1"/>
    <property type="molecule type" value="Genomic_DNA"/>
</dbReference>
<accession>A0A9W7BXE8</accession>
<name>A0A9W7BXE8_9STRA</name>
<reference evidence="2" key="1">
    <citation type="journal article" date="2023" name="Commun. Biol.">
        <title>Genome analysis of Parmales, the sister group of diatoms, reveals the evolutionary specialization of diatoms from phago-mixotrophs to photoautotrophs.</title>
        <authorList>
            <person name="Ban H."/>
            <person name="Sato S."/>
            <person name="Yoshikawa S."/>
            <person name="Yamada K."/>
            <person name="Nakamura Y."/>
            <person name="Ichinomiya M."/>
            <person name="Sato N."/>
            <person name="Blanc-Mathieu R."/>
            <person name="Endo H."/>
            <person name="Kuwata A."/>
            <person name="Ogata H."/>
        </authorList>
    </citation>
    <scope>NUCLEOTIDE SEQUENCE [LARGE SCALE GENOMIC DNA]</scope>
    <source>
        <strain evidence="2">NIES 3699</strain>
    </source>
</reference>